<dbReference type="EMBL" id="CP077091">
    <property type="protein sequence ID" value="QXI18359.1"/>
    <property type="molecule type" value="Genomic_DNA"/>
</dbReference>
<evidence type="ECO:0000313" key="2">
    <source>
        <dbReference type="EMBL" id="QXI18359.1"/>
    </source>
</evidence>
<dbReference type="InterPro" id="IPR025737">
    <property type="entry name" value="FApF"/>
</dbReference>
<dbReference type="AlphaFoldDB" id="A0A9E6P1P7"/>
<evidence type="ECO:0000313" key="3">
    <source>
        <dbReference type="Proteomes" id="UP000631521"/>
    </source>
</evidence>
<keyword evidence="1" id="KW-0732">Signal</keyword>
<protein>
    <submittedName>
        <fullName evidence="2">Transporter</fullName>
    </submittedName>
</protein>
<sequence length="316" mass="33338">MVQRYVVRPLLALCMIGSPLLFAAEGGGGRPLTGQQVFSNAGIVPPEPGWIMSLTSIGYDGSLKGSKGAPISGAVSGGIDLKIAYTMANFTHVWDTGKGRWNFASAAGVPVQHTDIKSAVTGPRGRTLGDSDSATQFADALITPLAAGYHFDEANHLSLSLPIYLPTGAYNKDRLANAGQNTYTFMPTLAFTHLDGKGGELSLMSALEMYSENTATDYRNGNIFRLDALWTHGFGSGWSAGLAAGYVQQLTDDKGQTADSFNGFRGRSVGAGPVVGWSGKFADAQASVSARWVPEFDTKNRPQGNGVGVNLTLAFF</sequence>
<gene>
    <name evidence="2" type="ORF">HU739_005025</name>
</gene>
<dbReference type="KEGG" id="phv:HU739_005025"/>
<evidence type="ECO:0000256" key="1">
    <source>
        <dbReference type="SAM" id="SignalP"/>
    </source>
</evidence>
<dbReference type="RefSeq" id="WP_186552310.1">
    <property type="nucleotide sequence ID" value="NZ_CP077091.1"/>
</dbReference>
<dbReference type="Pfam" id="PF13557">
    <property type="entry name" value="Phenol_MetA_deg"/>
    <property type="match status" value="1"/>
</dbReference>
<feature type="signal peptide" evidence="1">
    <location>
        <begin position="1"/>
        <end position="23"/>
    </location>
</feature>
<reference evidence="2 3" key="1">
    <citation type="journal article" date="2020" name="Microorganisms">
        <title>Reliable Identification of Environmental Pseudomonas Isolates Using the rpoD Gene.</title>
        <authorList>
            <consortium name="The Broad Institute Genome Sequencing Platform"/>
            <person name="Girard L."/>
            <person name="Lood C."/>
            <person name="Rokni-Zadeh H."/>
            <person name="van Noort V."/>
            <person name="Lavigne R."/>
            <person name="De Mot R."/>
        </authorList>
    </citation>
    <scope>NUCLEOTIDE SEQUENCE [LARGE SCALE GENOMIC DNA]</scope>
    <source>
        <strain evidence="2 3">SWRI65</strain>
    </source>
</reference>
<organism evidence="2 3">
    <name type="scientific">Pseudomonas hamedanensis</name>
    <dbReference type="NCBI Taxonomy" id="2745504"/>
    <lineage>
        <taxon>Bacteria</taxon>
        <taxon>Pseudomonadati</taxon>
        <taxon>Pseudomonadota</taxon>
        <taxon>Gammaproteobacteria</taxon>
        <taxon>Pseudomonadales</taxon>
        <taxon>Pseudomonadaceae</taxon>
        <taxon>Pseudomonas</taxon>
    </lineage>
</organism>
<dbReference type="Proteomes" id="UP000631521">
    <property type="component" value="Chromosome"/>
</dbReference>
<accession>A0A9E6P1P7</accession>
<proteinExistence type="predicted"/>
<reference evidence="2 3" key="2">
    <citation type="journal article" date="2021" name="Microorganisms">
        <title>The Ever-Expanding Pseudomonas Genus: Description of 43 New Species and Partition of the Pseudomonas putida Group.</title>
        <authorList>
            <person name="Girard L."/>
            <person name="Lood C."/>
            <person name="Hofte M."/>
            <person name="Vandamme P."/>
            <person name="Rokni-Zadeh H."/>
            <person name="van Noort V."/>
            <person name="Lavigne R."/>
            <person name="De Mot R."/>
        </authorList>
    </citation>
    <scope>NUCLEOTIDE SEQUENCE [LARGE SCALE GENOMIC DNA]</scope>
    <source>
        <strain evidence="2 3">SWRI65</strain>
    </source>
</reference>
<feature type="chain" id="PRO_5039175633" evidence="1">
    <location>
        <begin position="24"/>
        <end position="316"/>
    </location>
</feature>
<name>A0A9E6P1P7_9PSED</name>
<keyword evidence="3" id="KW-1185">Reference proteome</keyword>